<reference evidence="1 2" key="1">
    <citation type="journal article" date="2019" name="Front. Genet.">
        <title>Whole-Genome Sequencing of the Opportunistic Yeast Pathogen Candida inconspicua Uncovers Its Hybrid Origin.</title>
        <authorList>
            <person name="Mixao V."/>
            <person name="Hansen A.P."/>
            <person name="Saus E."/>
            <person name="Boekhout T."/>
            <person name="Lass-Florl C."/>
            <person name="Gabaldon T."/>
        </authorList>
    </citation>
    <scope>NUCLEOTIDE SEQUENCE [LARGE SCALE GENOMIC DNA]</scope>
    <source>
        <strain evidence="1 2">CBS 180</strain>
    </source>
</reference>
<evidence type="ECO:0000313" key="1">
    <source>
        <dbReference type="EMBL" id="TID14950.1"/>
    </source>
</evidence>
<dbReference type="OrthoDB" id="240546at2759"/>
<evidence type="ECO:0000313" key="2">
    <source>
        <dbReference type="Proteomes" id="UP000307173"/>
    </source>
</evidence>
<dbReference type="EMBL" id="SELW01000657">
    <property type="protein sequence ID" value="TID14950.1"/>
    <property type="molecule type" value="Genomic_DNA"/>
</dbReference>
<sequence>MQSVESPSVEYFSIINRKWGHNSRGKEDTASLYEQVLCHICYNNNNDNNQLEEGINPVNIGRVNSVEDDVVKEIGCLQALADLSEKFASDDKGMTRISHIDTDQARIILGEMGENYWFYTKIKFSKLILDNDEVHYTERGLASPDYLRQKFINGYNLFVLNNGIFDDCVIKYEKQELREFVTAWWKVWLDHTFEFKSAYNFEDDALFKLIPGVRYSCVEKPFGFKENIEKGLKEFVDNCNGLDDILVLNTNWTPEKNWGVVYLNEESIYSKKSLYALINYLKDIDITFGLSTSALTHHNWPSLRQYVEQFNPRDPSVNLIERSLMVPAIYLQTKLANNVFDPIGEALETFESYVPIRGVVNQVTNYVAPSISAVSDFTIKPLYSLASFWAHKNSVDATDVTNATVSESNQLHSSSSRTRNFDKDIIDESLKTEKATGTFILGLKNQHDILIKDLFLESSNGNFKNVKFVIYELNGIMFVLMFNESSMIDSEVFFNELSAKIDHIYETFFSDLIIKQVEDLKDDFTEDPDFIYIIYDNEKYWTTVPNIPPNPDVLECQIPQRKQLLEQNLNINLTKNGETLDTYRAMSLMQFKQLQYIMEDLISNRLHPDLHSDEKLSKIGKNQWCYVKKYSAKKWVLVVKRIDNVEVNNRNYILGEKVHAWLDWVQADGYLC</sequence>
<comment type="caution">
    <text evidence="1">The sequence shown here is derived from an EMBL/GenBank/DDBJ whole genome shotgun (WGS) entry which is preliminary data.</text>
</comment>
<protein>
    <recommendedName>
        <fullName evidence="3">CCZ1/INTU/HSP4 first Longin domain-containing protein</fullName>
    </recommendedName>
</protein>
<proteinExistence type="predicted"/>
<accession>A0A4T0WXB0</accession>
<dbReference type="STRING" id="52247.A0A4T0WXB0"/>
<gene>
    <name evidence="1" type="ORF">CANINC_004621</name>
</gene>
<organism evidence="1 2">
    <name type="scientific">Pichia inconspicua</name>
    <dbReference type="NCBI Taxonomy" id="52247"/>
    <lineage>
        <taxon>Eukaryota</taxon>
        <taxon>Fungi</taxon>
        <taxon>Dikarya</taxon>
        <taxon>Ascomycota</taxon>
        <taxon>Saccharomycotina</taxon>
        <taxon>Pichiomycetes</taxon>
        <taxon>Pichiales</taxon>
        <taxon>Pichiaceae</taxon>
        <taxon>Pichia</taxon>
    </lineage>
</organism>
<evidence type="ECO:0008006" key="3">
    <source>
        <dbReference type="Google" id="ProtNLM"/>
    </source>
</evidence>
<name>A0A4T0WXB0_9ASCO</name>
<keyword evidence="2" id="KW-1185">Reference proteome</keyword>
<dbReference type="Proteomes" id="UP000307173">
    <property type="component" value="Unassembled WGS sequence"/>
</dbReference>
<dbReference type="AlphaFoldDB" id="A0A4T0WXB0"/>